<name>A0A6P0UGL1_9FLAO</name>
<dbReference type="InterPro" id="IPR042226">
    <property type="entry name" value="eFR1_2_sf"/>
</dbReference>
<keyword evidence="2" id="KW-1185">Reference proteome</keyword>
<comment type="caution">
    <text evidence="1">The sequence shown here is derived from an EMBL/GenBank/DDBJ whole genome shotgun (WGS) entry which is preliminary data.</text>
</comment>
<organism evidence="1 2">
    <name type="scientific">Muriicola jejuensis</name>
    <dbReference type="NCBI Taxonomy" id="504488"/>
    <lineage>
        <taxon>Bacteria</taxon>
        <taxon>Pseudomonadati</taxon>
        <taxon>Bacteroidota</taxon>
        <taxon>Flavobacteriia</taxon>
        <taxon>Flavobacteriales</taxon>
        <taxon>Flavobacteriaceae</taxon>
        <taxon>Muriicola</taxon>
    </lineage>
</organism>
<gene>
    <name evidence="1" type="ORF">GWK09_13740</name>
</gene>
<accession>A0A6P0UGL1</accession>
<evidence type="ECO:0000313" key="2">
    <source>
        <dbReference type="Proteomes" id="UP000468443"/>
    </source>
</evidence>
<dbReference type="Proteomes" id="UP000468443">
    <property type="component" value="Unassembled WGS sequence"/>
</dbReference>
<evidence type="ECO:0000313" key="1">
    <source>
        <dbReference type="EMBL" id="NER11590.1"/>
    </source>
</evidence>
<dbReference type="RefSeq" id="WP_163694043.1">
    <property type="nucleotide sequence ID" value="NZ_FXTW01000003.1"/>
</dbReference>
<dbReference type="SUPFAM" id="SSF53137">
    <property type="entry name" value="Translational machinery components"/>
    <property type="match status" value="1"/>
</dbReference>
<sequence>MKKTGIWVDKAKAHLITLVDEKVEFRTVESEVEFYNVKGGSRSKTRWGPQQVVQDSRYLEREKHQLKAYFAELARLLGRADRICIFGPGETKLTFHKFLSENDPAVAEKVEAVETTDSMTENQLVAWAKEFYGMGRMH</sequence>
<dbReference type="EMBL" id="JAABOP010000005">
    <property type="protein sequence ID" value="NER11590.1"/>
    <property type="molecule type" value="Genomic_DNA"/>
</dbReference>
<protein>
    <recommendedName>
        <fullName evidence="3">Host attachment protein</fullName>
    </recommendedName>
</protein>
<dbReference type="Gene3D" id="3.30.420.60">
    <property type="entry name" value="eRF1 domain 2"/>
    <property type="match status" value="1"/>
</dbReference>
<dbReference type="AlphaFoldDB" id="A0A6P0UGL1"/>
<reference evidence="1 2" key="1">
    <citation type="submission" date="2020-01" db="EMBL/GenBank/DDBJ databases">
        <title>Muriicola jejuensis KCTC 22299.</title>
        <authorList>
            <person name="Wang G."/>
        </authorList>
    </citation>
    <scope>NUCLEOTIDE SEQUENCE [LARGE SCALE GENOMIC DNA]</scope>
    <source>
        <strain evidence="1 2">KCTC 22299</strain>
    </source>
</reference>
<proteinExistence type="predicted"/>
<evidence type="ECO:0008006" key="3">
    <source>
        <dbReference type="Google" id="ProtNLM"/>
    </source>
</evidence>